<feature type="coiled-coil region" evidence="8">
    <location>
        <begin position="422"/>
        <end position="452"/>
    </location>
</feature>
<protein>
    <recommendedName>
        <fullName evidence="2">histidine kinase</fullName>
        <ecNumber evidence="2">2.7.13.3</ecNumber>
    </recommendedName>
</protein>
<dbReference type="PROSITE" id="PS00041">
    <property type="entry name" value="HTH_ARAC_FAMILY_1"/>
    <property type="match status" value="1"/>
</dbReference>
<feature type="chain" id="PRO_5047077010" description="histidine kinase" evidence="10">
    <location>
        <begin position="18"/>
        <end position="926"/>
    </location>
</feature>
<dbReference type="CDD" id="cd00075">
    <property type="entry name" value="HATPase"/>
    <property type="match status" value="1"/>
</dbReference>
<feature type="domain" description="Histidine kinase" evidence="12">
    <location>
        <begin position="406"/>
        <end position="621"/>
    </location>
</feature>
<dbReference type="EC" id="2.7.13.3" evidence="2"/>
<sequence>MLKIQTVCCFLIFFLFAACSNRKESKHYVIAFSQCIGDDAWRATMLEEMKRELSFYPEVTLLYRDAAGNSQQQIAQLRGLVNDHQIDLLIVSPNEAAPLTPMIDSLFQANIPVVVTDRKTSSGLYNAYVGADNIAIGRLAGQYMQHILHGRGRIGTMRGLAGSSAAIERQTGLQQVLDTAAGITLALDLNGDWTKETAYSLAQKNAPALAKLDLILAFNDQMAMGIQQALRENGFMHQKIIGVDALAGPANGLQQIQEGQLFASLLYPTGGAEAIRTAIAILEKKPYVRDNILQTAVIDKENAELMILQSAKIQEQQLDIDKRQALIAEQQKIYQSQQTRLNILVGSLALAVVFGGILIFLIRSNWKKNKDLETQNAEIRAQQAQILYMNEQLQETSEAKRKFFTQVSHEFKTPLTLILAPLELLNAEKNLSSDAREQLQRMSRNAVKLQQLVHDFVDIHRRESIKRQLSASAVPINSFVQQVLASFKPLAQQQRISLSFTNNSSVRELWIDPYLMEQALANLLSNAFKFTRSQGKITVLIEENTFGDFVYLRVLDDGIGIAASDIDHIFEEFYQATPHPAGSGIGLAYVKEIVELHHGQVTVSSKQHAGSSFTLRLPTGDQHLSADERAKTNEKTPKSHKITAQDARLTSALPALDTDDEQRRLFRSHQAASLMIIDDHDDIRQLLQQIFADKYNLILAKSLAEAKQKLANNFPDLIICDIMLPDGSGMDLLKDMKNNVSSARVPFVLLSALDTAETRLEGLQAMADAYLPKPFQVAHLEAVIENLLRSRQQLKAHYASLLDKDHTVDIIDGSLTEQDKRFLQHLELLVEERLSDQTLTVEDIADALKISRVQLYRKAKMLLKCSMNEYIVQRRLKKAKFLILDGLPINEIADKAGFSSATYFAAAFKKQFGQTPTAFKKELLGR</sequence>
<dbReference type="CDD" id="cd00156">
    <property type="entry name" value="REC"/>
    <property type="match status" value="1"/>
</dbReference>
<dbReference type="PANTHER" id="PTHR43547:SF2">
    <property type="entry name" value="HYBRID SIGNAL TRANSDUCTION HISTIDINE KINASE C"/>
    <property type="match status" value="1"/>
</dbReference>
<feature type="modified residue" description="4-aspartylphosphate" evidence="7">
    <location>
        <position position="721"/>
    </location>
</feature>
<evidence type="ECO:0000259" key="12">
    <source>
        <dbReference type="PROSITE" id="PS50109"/>
    </source>
</evidence>
<dbReference type="InterPro" id="IPR018062">
    <property type="entry name" value="HTH_AraC-typ_CS"/>
</dbReference>
<dbReference type="Pfam" id="PF13407">
    <property type="entry name" value="Peripla_BP_4"/>
    <property type="match status" value="1"/>
</dbReference>
<feature type="domain" description="HTH araC/xylS-type" evidence="11">
    <location>
        <begin position="824"/>
        <end position="922"/>
    </location>
</feature>
<evidence type="ECO:0000256" key="8">
    <source>
        <dbReference type="SAM" id="Coils"/>
    </source>
</evidence>
<dbReference type="InterPro" id="IPR003594">
    <property type="entry name" value="HATPase_dom"/>
</dbReference>
<organism evidence="14 15">
    <name type="scientific">Sphingobacterium oryzagri</name>
    <dbReference type="NCBI Taxonomy" id="3025669"/>
    <lineage>
        <taxon>Bacteria</taxon>
        <taxon>Pseudomonadati</taxon>
        <taxon>Bacteroidota</taxon>
        <taxon>Sphingobacteriia</taxon>
        <taxon>Sphingobacteriales</taxon>
        <taxon>Sphingobacteriaceae</taxon>
        <taxon>Sphingobacterium</taxon>
    </lineage>
</organism>
<dbReference type="InterPro" id="IPR009057">
    <property type="entry name" value="Homeodomain-like_sf"/>
</dbReference>
<dbReference type="InterPro" id="IPR003661">
    <property type="entry name" value="HisK_dim/P_dom"/>
</dbReference>
<keyword evidence="9" id="KW-1133">Transmembrane helix</keyword>
<dbReference type="Gene3D" id="3.30.565.10">
    <property type="entry name" value="Histidine kinase-like ATPase, C-terminal domain"/>
    <property type="match status" value="1"/>
</dbReference>
<dbReference type="RefSeq" id="WP_274268960.1">
    <property type="nucleotide sequence ID" value="NZ_CP117880.1"/>
</dbReference>
<feature type="domain" description="Response regulatory" evidence="13">
    <location>
        <begin position="673"/>
        <end position="788"/>
    </location>
</feature>
<keyword evidence="4" id="KW-0805">Transcription regulation</keyword>
<evidence type="ECO:0000256" key="9">
    <source>
        <dbReference type="SAM" id="Phobius"/>
    </source>
</evidence>
<dbReference type="InterPro" id="IPR036890">
    <property type="entry name" value="HATPase_C_sf"/>
</dbReference>
<reference evidence="14 15" key="1">
    <citation type="submission" date="2023-02" db="EMBL/GenBank/DDBJ databases">
        <title>Genome sequence of Sphingobacterium sp. KACC 22765.</title>
        <authorList>
            <person name="Kim S."/>
            <person name="Heo J."/>
            <person name="Kwon S.-W."/>
        </authorList>
    </citation>
    <scope>NUCLEOTIDE SEQUENCE [LARGE SCALE GENOMIC DNA]</scope>
    <source>
        <strain evidence="14 15">KACC 22765</strain>
    </source>
</reference>
<keyword evidence="6" id="KW-0804">Transcription</keyword>
<dbReference type="SUPFAM" id="SSF47384">
    <property type="entry name" value="Homodimeric domain of signal transducing histidine kinase"/>
    <property type="match status" value="1"/>
</dbReference>
<evidence type="ECO:0000256" key="2">
    <source>
        <dbReference type="ARBA" id="ARBA00012438"/>
    </source>
</evidence>
<dbReference type="CDD" id="cd06308">
    <property type="entry name" value="PBP1_sensor_kinase-like"/>
    <property type="match status" value="1"/>
</dbReference>
<evidence type="ECO:0000259" key="11">
    <source>
        <dbReference type="PROSITE" id="PS01124"/>
    </source>
</evidence>
<evidence type="ECO:0000256" key="10">
    <source>
        <dbReference type="SAM" id="SignalP"/>
    </source>
</evidence>
<dbReference type="Pfam" id="PF02518">
    <property type="entry name" value="HATPase_c"/>
    <property type="match status" value="1"/>
</dbReference>
<dbReference type="Gene3D" id="1.10.10.60">
    <property type="entry name" value="Homeodomain-like"/>
    <property type="match status" value="1"/>
</dbReference>
<dbReference type="InterPro" id="IPR005467">
    <property type="entry name" value="His_kinase_dom"/>
</dbReference>
<evidence type="ECO:0000256" key="5">
    <source>
        <dbReference type="ARBA" id="ARBA00023125"/>
    </source>
</evidence>
<keyword evidence="5" id="KW-0238">DNA-binding</keyword>
<dbReference type="Gene3D" id="3.40.50.2300">
    <property type="match status" value="3"/>
</dbReference>
<dbReference type="Pfam" id="PF00512">
    <property type="entry name" value="HisKA"/>
    <property type="match status" value="1"/>
</dbReference>
<dbReference type="InterPro" id="IPR004358">
    <property type="entry name" value="Sig_transdc_His_kin-like_C"/>
</dbReference>
<evidence type="ECO:0000313" key="14">
    <source>
        <dbReference type="EMBL" id="WDF70251.1"/>
    </source>
</evidence>
<dbReference type="InterPro" id="IPR036097">
    <property type="entry name" value="HisK_dim/P_sf"/>
</dbReference>
<keyword evidence="3 7" id="KW-0597">Phosphoprotein</keyword>
<dbReference type="CDD" id="cd00082">
    <property type="entry name" value="HisKA"/>
    <property type="match status" value="1"/>
</dbReference>
<feature type="transmembrane region" description="Helical" evidence="9">
    <location>
        <begin position="341"/>
        <end position="362"/>
    </location>
</feature>
<dbReference type="PROSITE" id="PS50109">
    <property type="entry name" value="HIS_KIN"/>
    <property type="match status" value="1"/>
</dbReference>
<dbReference type="SUPFAM" id="SSF55874">
    <property type="entry name" value="ATPase domain of HSP90 chaperone/DNA topoisomerase II/histidine kinase"/>
    <property type="match status" value="1"/>
</dbReference>
<dbReference type="SMART" id="SM00387">
    <property type="entry name" value="HATPase_c"/>
    <property type="match status" value="1"/>
</dbReference>
<evidence type="ECO:0000256" key="4">
    <source>
        <dbReference type="ARBA" id="ARBA00023015"/>
    </source>
</evidence>
<evidence type="ECO:0000256" key="1">
    <source>
        <dbReference type="ARBA" id="ARBA00000085"/>
    </source>
</evidence>
<dbReference type="SMART" id="SM00448">
    <property type="entry name" value="REC"/>
    <property type="match status" value="1"/>
</dbReference>
<gene>
    <name evidence="14" type="ORF">PQ465_07690</name>
</gene>
<evidence type="ECO:0000313" key="15">
    <source>
        <dbReference type="Proteomes" id="UP001221558"/>
    </source>
</evidence>
<comment type="catalytic activity">
    <reaction evidence="1">
        <text>ATP + protein L-histidine = ADP + protein N-phospho-L-histidine.</text>
        <dbReference type="EC" id="2.7.13.3"/>
    </reaction>
</comment>
<keyword evidence="10" id="KW-0732">Signal</keyword>
<name>A0ABY7WKX0_9SPHI</name>
<dbReference type="SUPFAM" id="SSF46689">
    <property type="entry name" value="Homeodomain-like"/>
    <property type="match status" value="1"/>
</dbReference>
<dbReference type="PROSITE" id="PS50110">
    <property type="entry name" value="RESPONSE_REGULATORY"/>
    <property type="match status" value="1"/>
</dbReference>
<dbReference type="PROSITE" id="PS01124">
    <property type="entry name" value="HTH_ARAC_FAMILY_2"/>
    <property type="match status" value="1"/>
</dbReference>
<dbReference type="InterPro" id="IPR011006">
    <property type="entry name" value="CheY-like_superfamily"/>
</dbReference>
<keyword evidence="8" id="KW-0175">Coiled coil</keyword>
<evidence type="ECO:0000259" key="13">
    <source>
        <dbReference type="PROSITE" id="PS50110"/>
    </source>
</evidence>
<feature type="coiled-coil region" evidence="8">
    <location>
        <begin position="777"/>
        <end position="804"/>
    </location>
</feature>
<dbReference type="PROSITE" id="PS51257">
    <property type="entry name" value="PROKAR_LIPOPROTEIN"/>
    <property type="match status" value="1"/>
</dbReference>
<feature type="signal peptide" evidence="10">
    <location>
        <begin position="1"/>
        <end position="17"/>
    </location>
</feature>
<dbReference type="InterPro" id="IPR028082">
    <property type="entry name" value="Peripla_BP_I"/>
</dbReference>
<evidence type="ECO:0000256" key="3">
    <source>
        <dbReference type="ARBA" id="ARBA00022553"/>
    </source>
</evidence>
<keyword evidence="9" id="KW-0812">Transmembrane</keyword>
<dbReference type="Proteomes" id="UP001221558">
    <property type="component" value="Chromosome"/>
</dbReference>
<dbReference type="Gene3D" id="1.10.287.130">
    <property type="match status" value="1"/>
</dbReference>
<dbReference type="PRINTS" id="PR00344">
    <property type="entry name" value="BCTRLSENSOR"/>
</dbReference>
<dbReference type="SUPFAM" id="SSF53822">
    <property type="entry name" value="Periplasmic binding protein-like I"/>
    <property type="match status" value="1"/>
</dbReference>
<dbReference type="InterPro" id="IPR018060">
    <property type="entry name" value="HTH_AraC"/>
</dbReference>
<proteinExistence type="predicted"/>
<dbReference type="EMBL" id="CP117880">
    <property type="protein sequence ID" value="WDF70251.1"/>
    <property type="molecule type" value="Genomic_DNA"/>
</dbReference>
<dbReference type="InterPro" id="IPR001789">
    <property type="entry name" value="Sig_transdc_resp-reg_receiver"/>
</dbReference>
<dbReference type="InterPro" id="IPR025997">
    <property type="entry name" value="SBP_2_dom"/>
</dbReference>
<evidence type="ECO:0000256" key="7">
    <source>
        <dbReference type="PROSITE-ProRule" id="PRU00169"/>
    </source>
</evidence>
<dbReference type="SUPFAM" id="SSF52172">
    <property type="entry name" value="CheY-like"/>
    <property type="match status" value="1"/>
</dbReference>
<accession>A0ABY7WKX0</accession>
<keyword evidence="15" id="KW-1185">Reference proteome</keyword>
<dbReference type="Pfam" id="PF00072">
    <property type="entry name" value="Response_reg"/>
    <property type="match status" value="1"/>
</dbReference>
<dbReference type="PANTHER" id="PTHR43547">
    <property type="entry name" value="TWO-COMPONENT HISTIDINE KINASE"/>
    <property type="match status" value="1"/>
</dbReference>
<keyword evidence="9" id="KW-0472">Membrane</keyword>
<dbReference type="SMART" id="SM00388">
    <property type="entry name" value="HisKA"/>
    <property type="match status" value="1"/>
</dbReference>
<dbReference type="Pfam" id="PF12833">
    <property type="entry name" value="HTH_18"/>
    <property type="match status" value="1"/>
</dbReference>
<evidence type="ECO:0000256" key="6">
    <source>
        <dbReference type="ARBA" id="ARBA00023163"/>
    </source>
</evidence>
<dbReference type="SMART" id="SM00342">
    <property type="entry name" value="HTH_ARAC"/>
    <property type="match status" value="1"/>
</dbReference>